<evidence type="ECO:0000313" key="3">
    <source>
        <dbReference type="Proteomes" id="UP000092876"/>
    </source>
</evidence>
<dbReference type="InterPro" id="IPR007684">
    <property type="entry name" value="Znf_Ogr/Delta"/>
</dbReference>
<keyword evidence="2" id="KW-0238">DNA-binding</keyword>
<name>A0A1C3IVS0_9VIBR</name>
<evidence type="ECO:0000259" key="1">
    <source>
        <dbReference type="Pfam" id="PF04606"/>
    </source>
</evidence>
<dbReference type="EMBL" id="FLQP01000039">
    <property type="protein sequence ID" value="SBS65510.1"/>
    <property type="molecule type" value="Genomic_DNA"/>
</dbReference>
<dbReference type="Proteomes" id="UP000092876">
    <property type="component" value="Unassembled WGS sequence"/>
</dbReference>
<gene>
    <name evidence="2" type="ORF">VAT7223_02744</name>
</gene>
<reference evidence="3" key="1">
    <citation type="submission" date="2016-06" db="EMBL/GenBank/DDBJ databases">
        <authorList>
            <person name="Rodrigo-Torres Lidia"/>
            <person name="Arahal R.David."/>
        </authorList>
    </citation>
    <scope>NUCLEOTIDE SEQUENCE [LARGE SCALE GENOMIC DNA]</scope>
    <source>
        <strain evidence="3">CECT 7223</strain>
    </source>
</reference>
<dbReference type="GeneID" id="94231724"/>
<protein>
    <submittedName>
        <fullName evidence="2">DNA-binding transcriptional regulator</fullName>
    </submittedName>
</protein>
<dbReference type="RefSeq" id="WP_065679533.1">
    <property type="nucleotide sequence ID" value="NZ_AP025460.1"/>
</dbReference>
<dbReference type="Pfam" id="PF04606">
    <property type="entry name" value="Ogr_Delta"/>
    <property type="match status" value="1"/>
</dbReference>
<sequence>MLVTCPKCETKTRIATSRAISSETRELYCQCLNLNCGSVFVAHTSFSHFIEPTGQKPSSELQPELCKGDINQIDIFGQMEQPSA</sequence>
<evidence type="ECO:0000313" key="2">
    <source>
        <dbReference type="EMBL" id="SBS65510.1"/>
    </source>
</evidence>
<feature type="domain" description="Zinc finger Ogr/Delta-type" evidence="1">
    <location>
        <begin position="4"/>
        <end position="50"/>
    </location>
</feature>
<accession>A0A1C3IVS0</accession>
<dbReference type="AlphaFoldDB" id="A0A1C3IVS0"/>
<dbReference type="GO" id="GO:0003677">
    <property type="term" value="F:DNA binding"/>
    <property type="evidence" value="ECO:0007669"/>
    <property type="project" value="UniProtKB-KW"/>
</dbReference>
<organism evidence="2 3">
    <name type="scientific">Vibrio atlanticus</name>
    <dbReference type="NCBI Taxonomy" id="693153"/>
    <lineage>
        <taxon>Bacteria</taxon>
        <taxon>Pseudomonadati</taxon>
        <taxon>Pseudomonadota</taxon>
        <taxon>Gammaproteobacteria</taxon>
        <taxon>Vibrionales</taxon>
        <taxon>Vibrionaceae</taxon>
        <taxon>Vibrio</taxon>
    </lineage>
</organism>
<proteinExistence type="predicted"/>